<dbReference type="Gene3D" id="3.80.10.10">
    <property type="entry name" value="Ribonuclease Inhibitor"/>
    <property type="match status" value="3"/>
</dbReference>
<dbReference type="GO" id="GO:0005634">
    <property type="term" value="C:nucleus"/>
    <property type="evidence" value="ECO:0007669"/>
    <property type="project" value="TreeGrafter"/>
</dbReference>
<evidence type="ECO:0000313" key="7">
    <source>
        <dbReference type="EMBL" id="GJQ11404.1"/>
    </source>
</evidence>
<dbReference type="GO" id="GO:0006913">
    <property type="term" value="P:nucleocytoplasmic transport"/>
    <property type="evidence" value="ECO:0007669"/>
    <property type="project" value="TreeGrafter"/>
</dbReference>
<organism evidence="7 8">
    <name type="scientific">Galdieria partita</name>
    <dbReference type="NCBI Taxonomy" id="83374"/>
    <lineage>
        <taxon>Eukaryota</taxon>
        <taxon>Rhodophyta</taxon>
        <taxon>Bangiophyceae</taxon>
        <taxon>Galdieriales</taxon>
        <taxon>Galdieriaceae</taxon>
        <taxon>Galdieria</taxon>
    </lineage>
</organism>
<dbReference type="Proteomes" id="UP001061958">
    <property type="component" value="Unassembled WGS sequence"/>
</dbReference>
<protein>
    <recommendedName>
        <fullName evidence="6">RING-type domain-containing protein</fullName>
    </recommendedName>
</protein>
<sequence>METETCDTTKSTPTRPSLSPKKYTFQNIRGSTSTHNSFNFEISDSLREAIFNFLLGNSPIEAANFEYRTHPSFLELLNKVNDNCRNLMLEKFKFINLSLPMTCSSDVRGQLEAGITQYPTLFEYVVTCSLETDIVQLGEVIEQIPSSVTSNILFLQVDDTDSYFMLELLSFLFRKGHCSSFLYIDLDRFDLSNTWTTLVDSFRCISTLKSLALKSRTISNPQLLMLLKILVDASLQSCYAIFDIQWTLPQFSDILDFLQRKRVHLKAFFDCLSLQLSPTSDVPFEPLWMTLETRLVCRMIGLNGVKYLSEALKENHTLTALNIRGNYTTSEGAKYLSEALKENHTLTALDIVGNSITPKGAKYLSEALKENHTLTKLNIGANNITPDGAEYLSEVLKENHTLTELYVGRNRITSEGAKYLSEALKENHTLTALSIGGNRITSEGAKYLSETLKVNHTLTALDMSENNITSEGAKYLSEALKVNHTLDELNIGGNSITSEGAKYLSEALKENHTLTKLNMYGNNITSEGAKYLSEALKENHTLTALDIGGNNITCEGAKYLSEALKENQTLTELDMARNRIASEGAIYLREALKENHTLTELDIHGNDPTFVERLAFEIDRDLGRRRCELEEEANASDINRSSGQSTLKTNRTAQHLRSSLKYASCLNQSYLEYKNTGLKETNLLFILFMQHRRLEQQESSSHIPMYPSFKMMTYFIADTSNSVNVRTQPKYFETVDYVCAICRSICTDPCCSENCSHVFCKDCIENWTESSCPTCRTACPGWKVSPFAEKVILKLRLQCPHSCGWQGALIDYEKSHKQQCPNEMGECSSCHLEMKRSEFFGSHYGNCSDHLILCDYCHCGVLSSLLFAHIAHECALAPKVCNACHSFFSTWLSWKVHIEKECDKVF</sequence>
<dbReference type="GO" id="GO:0005096">
    <property type="term" value="F:GTPase activator activity"/>
    <property type="evidence" value="ECO:0007669"/>
    <property type="project" value="InterPro"/>
</dbReference>
<dbReference type="GO" id="GO:0008270">
    <property type="term" value="F:zinc ion binding"/>
    <property type="evidence" value="ECO:0007669"/>
    <property type="project" value="UniProtKB-KW"/>
</dbReference>
<dbReference type="InterPro" id="IPR013083">
    <property type="entry name" value="Znf_RING/FYVE/PHD"/>
</dbReference>
<dbReference type="SMART" id="SM00368">
    <property type="entry name" value="LRR_RI"/>
    <property type="match status" value="10"/>
</dbReference>
<name>A0A9C7PWB4_9RHOD</name>
<dbReference type="PROSITE" id="PS50089">
    <property type="entry name" value="ZF_RING_2"/>
    <property type="match status" value="1"/>
</dbReference>
<dbReference type="AlphaFoldDB" id="A0A9C7PWB4"/>
<dbReference type="InterPro" id="IPR032675">
    <property type="entry name" value="LRR_dom_sf"/>
</dbReference>
<dbReference type="InterPro" id="IPR027038">
    <property type="entry name" value="RanGap"/>
</dbReference>
<dbReference type="Gene3D" id="3.30.40.10">
    <property type="entry name" value="Zinc/RING finger domain, C3HC4 (zinc finger)"/>
    <property type="match status" value="1"/>
</dbReference>
<dbReference type="InterPro" id="IPR001611">
    <property type="entry name" value="Leu-rich_rpt"/>
</dbReference>
<evidence type="ECO:0000256" key="4">
    <source>
        <dbReference type="PROSITE-ProRule" id="PRU00175"/>
    </source>
</evidence>
<reference evidence="7" key="1">
    <citation type="journal article" date="2022" name="Proc. Natl. Acad. Sci. U.S.A.">
        <title>Life cycle and functional genomics of the unicellular red alga Galdieria for elucidating algal and plant evolution and industrial use.</title>
        <authorList>
            <person name="Hirooka S."/>
            <person name="Itabashi T."/>
            <person name="Ichinose T.M."/>
            <person name="Onuma R."/>
            <person name="Fujiwara T."/>
            <person name="Yamashita S."/>
            <person name="Jong L.W."/>
            <person name="Tomita R."/>
            <person name="Iwane A.H."/>
            <person name="Miyagishima S.Y."/>
        </authorList>
    </citation>
    <scope>NUCLEOTIDE SEQUENCE</scope>
    <source>
        <strain evidence="7">NBRC 102759</strain>
    </source>
</reference>
<evidence type="ECO:0000259" key="6">
    <source>
        <dbReference type="PROSITE" id="PS50089"/>
    </source>
</evidence>
<accession>A0A9C7PWB4</accession>
<dbReference type="GO" id="GO:0031267">
    <property type="term" value="F:small GTPase binding"/>
    <property type="evidence" value="ECO:0007669"/>
    <property type="project" value="TreeGrafter"/>
</dbReference>
<feature type="compositionally biased region" description="Polar residues" evidence="5">
    <location>
        <begin position="1"/>
        <end position="17"/>
    </location>
</feature>
<dbReference type="SUPFAM" id="SSF52047">
    <property type="entry name" value="RNI-like"/>
    <property type="match status" value="1"/>
</dbReference>
<dbReference type="InterPro" id="IPR001841">
    <property type="entry name" value="Znf_RING"/>
</dbReference>
<dbReference type="SUPFAM" id="SSF57850">
    <property type="entry name" value="RING/U-box"/>
    <property type="match status" value="1"/>
</dbReference>
<evidence type="ECO:0000256" key="1">
    <source>
        <dbReference type="ARBA" id="ARBA00022723"/>
    </source>
</evidence>
<dbReference type="CDD" id="cd00116">
    <property type="entry name" value="LRR_RI"/>
    <property type="match status" value="1"/>
</dbReference>
<evidence type="ECO:0000256" key="2">
    <source>
        <dbReference type="ARBA" id="ARBA00022771"/>
    </source>
</evidence>
<keyword evidence="3" id="KW-0862">Zinc</keyword>
<keyword evidence="1" id="KW-0479">Metal-binding</keyword>
<reference evidence="7" key="2">
    <citation type="submission" date="2022-01" db="EMBL/GenBank/DDBJ databases">
        <authorList>
            <person name="Hirooka S."/>
            <person name="Miyagishima S.Y."/>
        </authorList>
    </citation>
    <scope>NUCLEOTIDE SEQUENCE</scope>
    <source>
        <strain evidence="7">NBRC 102759</strain>
    </source>
</reference>
<evidence type="ECO:0000256" key="5">
    <source>
        <dbReference type="SAM" id="MobiDB-lite"/>
    </source>
</evidence>
<dbReference type="PROSITE" id="PS00518">
    <property type="entry name" value="ZF_RING_1"/>
    <property type="match status" value="1"/>
</dbReference>
<dbReference type="EMBL" id="BQMJ01000023">
    <property type="protein sequence ID" value="GJQ11404.1"/>
    <property type="molecule type" value="Genomic_DNA"/>
</dbReference>
<dbReference type="InterPro" id="IPR017907">
    <property type="entry name" value="Znf_RING_CS"/>
</dbReference>
<feature type="region of interest" description="Disordered" evidence="5">
    <location>
        <begin position="1"/>
        <end position="21"/>
    </location>
</feature>
<keyword evidence="8" id="KW-1185">Reference proteome</keyword>
<dbReference type="SMART" id="SM00184">
    <property type="entry name" value="RING"/>
    <property type="match status" value="1"/>
</dbReference>
<dbReference type="GO" id="GO:0005829">
    <property type="term" value="C:cytosol"/>
    <property type="evidence" value="ECO:0007669"/>
    <property type="project" value="TreeGrafter"/>
</dbReference>
<dbReference type="PANTHER" id="PTHR24113:SF15">
    <property type="entry name" value="NACHT DOMAIN-CONTAINING PROTEIN"/>
    <property type="match status" value="1"/>
</dbReference>
<comment type="caution">
    <text evidence="7">The sequence shown here is derived from an EMBL/GenBank/DDBJ whole genome shotgun (WGS) entry which is preliminary data.</text>
</comment>
<dbReference type="Pfam" id="PF13516">
    <property type="entry name" value="LRR_6"/>
    <property type="match status" value="10"/>
</dbReference>
<proteinExistence type="predicted"/>
<dbReference type="OrthoDB" id="120976at2759"/>
<evidence type="ECO:0000313" key="8">
    <source>
        <dbReference type="Proteomes" id="UP001061958"/>
    </source>
</evidence>
<feature type="domain" description="RING-type" evidence="6">
    <location>
        <begin position="739"/>
        <end position="776"/>
    </location>
</feature>
<evidence type="ECO:0000256" key="3">
    <source>
        <dbReference type="ARBA" id="ARBA00022833"/>
    </source>
</evidence>
<dbReference type="GO" id="GO:0048471">
    <property type="term" value="C:perinuclear region of cytoplasm"/>
    <property type="evidence" value="ECO:0007669"/>
    <property type="project" value="TreeGrafter"/>
</dbReference>
<dbReference type="PANTHER" id="PTHR24113">
    <property type="entry name" value="RAN GTPASE-ACTIVATING PROTEIN 1"/>
    <property type="match status" value="1"/>
</dbReference>
<keyword evidence="2 4" id="KW-0863">Zinc-finger</keyword>
<gene>
    <name evidence="7" type="ORF">GpartN1_g3195.t1</name>
</gene>